<evidence type="ECO:0000256" key="4">
    <source>
        <dbReference type="PIRNR" id="PIRNR006386"/>
    </source>
</evidence>
<comment type="catalytic activity">
    <reaction evidence="3 4">
        <text>RX + glutathione = an S-substituted glutathione + a halide anion + H(+)</text>
        <dbReference type="Rhea" id="RHEA:16437"/>
        <dbReference type="ChEBI" id="CHEBI:15378"/>
        <dbReference type="ChEBI" id="CHEBI:16042"/>
        <dbReference type="ChEBI" id="CHEBI:17792"/>
        <dbReference type="ChEBI" id="CHEBI:57925"/>
        <dbReference type="ChEBI" id="CHEBI:90779"/>
        <dbReference type="EC" id="2.5.1.18"/>
    </reaction>
</comment>
<proteinExistence type="inferred from homology"/>
<evidence type="ECO:0000256" key="5">
    <source>
        <dbReference type="PIRSR" id="PIRSR006386-1"/>
    </source>
</evidence>
<dbReference type="InterPro" id="IPR036249">
    <property type="entry name" value="Thioredoxin-like_sf"/>
</dbReference>
<comment type="similarity">
    <text evidence="1 4">Belongs to the GST superfamily. Kappa family.</text>
</comment>
<evidence type="ECO:0000313" key="7">
    <source>
        <dbReference type="EMBL" id="CAE1231876.1"/>
    </source>
</evidence>
<dbReference type="GO" id="GO:0005739">
    <property type="term" value="C:mitochondrion"/>
    <property type="evidence" value="ECO:0007669"/>
    <property type="project" value="TreeGrafter"/>
</dbReference>
<dbReference type="PANTHER" id="PTHR42943">
    <property type="entry name" value="GLUTATHIONE S-TRANSFERASE KAPPA"/>
    <property type="match status" value="1"/>
</dbReference>
<dbReference type="Pfam" id="PF01323">
    <property type="entry name" value="DSBA"/>
    <property type="match status" value="1"/>
</dbReference>
<dbReference type="PIRSF" id="PIRSF006386">
    <property type="entry name" value="HCCAis_GSTk"/>
    <property type="match status" value="1"/>
</dbReference>
<name>A0A812BMK0_ACAPH</name>
<dbReference type="InterPro" id="IPR051924">
    <property type="entry name" value="GST_Kappa/NadH"/>
</dbReference>
<evidence type="ECO:0000313" key="8">
    <source>
        <dbReference type="Proteomes" id="UP000597762"/>
    </source>
</evidence>
<accession>A0A812BMK0</accession>
<dbReference type="GO" id="GO:0004602">
    <property type="term" value="F:glutathione peroxidase activity"/>
    <property type="evidence" value="ECO:0007669"/>
    <property type="project" value="TreeGrafter"/>
</dbReference>
<organism evidence="7 8">
    <name type="scientific">Acanthosepion pharaonis</name>
    <name type="common">Pharaoh cuttlefish</name>
    <name type="synonym">Sepia pharaonis</name>
    <dbReference type="NCBI Taxonomy" id="158019"/>
    <lineage>
        <taxon>Eukaryota</taxon>
        <taxon>Metazoa</taxon>
        <taxon>Spiralia</taxon>
        <taxon>Lophotrochozoa</taxon>
        <taxon>Mollusca</taxon>
        <taxon>Cephalopoda</taxon>
        <taxon>Coleoidea</taxon>
        <taxon>Decapodiformes</taxon>
        <taxon>Sepiida</taxon>
        <taxon>Sepiina</taxon>
        <taxon>Sepiidae</taxon>
        <taxon>Acanthosepion</taxon>
    </lineage>
</organism>
<dbReference type="SUPFAM" id="SSF52833">
    <property type="entry name" value="Thioredoxin-like"/>
    <property type="match status" value="1"/>
</dbReference>
<dbReference type="EMBL" id="CAHIKZ030000658">
    <property type="protein sequence ID" value="CAE1231876.1"/>
    <property type="molecule type" value="Genomic_DNA"/>
</dbReference>
<evidence type="ECO:0000256" key="2">
    <source>
        <dbReference type="ARBA" id="ARBA00022679"/>
    </source>
</evidence>
<dbReference type="GO" id="GO:0005777">
    <property type="term" value="C:peroxisome"/>
    <property type="evidence" value="ECO:0007669"/>
    <property type="project" value="TreeGrafter"/>
</dbReference>
<dbReference type="OrthoDB" id="4664297at2759"/>
<comment type="caution">
    <text evidence="7">The sequence shown here is derived from an EMBL/GenBank/DDBJ whole genome shotgun (WGS) entry which is preliminary data.</text>
</comment>
<dbReference type="Gene3D" id="3.40.30.10">
    <property type="entry name" value="Glutaredoxin"/>
    <property type="match status" value="1"/>
</dbReference>
<dbReference type="Proteomes" id="UP000597762">
    <property type="component" value="Unassembled WGS sequence"/>
</dbReference>
<evidence type="ECO:0000256" key="1">
    <source>
        <dbReference type="ARBA" id="ARBA00006494"/>
    </source>
</evidence>
<dbReference type="GO" id="GO:0004364">
    <property type="term" value="F:glutathione transferase activity"/>
    <property type="evidence" value="ECO:0007669"/>
    <property type="project" value="UniProtKB-UniRule"/>
</dbReference>
<dbReference type="AlphaFoldDB" id="A0A812BMK0"/>
<feature type="active site" description="Nucleophile" evidence="5">
    <location>
        <position position="18"/>
    </location>
</feature>
<dbReference type="InterPro" id="IPR014440">
    <property type="entry name" value="HCCAis_GSTk"/>
</dbReference>
<feature type="domain" description="DSBA-like thioredoxin" evidence="6">
    <location>
        <begin position="10"/>
        <end position="213"/>
    </location>
</feature>
<dbReference type="InterPro" id="IPR001853">
    <property type="entry name" value="DSBA-like_thioredoxin_dom"/>
</dbReference>
<dbReference type="PANTHER" id="PTHR42943:SF2">
    <property type="entry name" value="GLUTATHIONE S-TRANSFERASE KAPPA 1"/>
    <property type="match status" value="1"/>
</dbReference>
<dbReference type="EC" id="2.5.1.18" evidence="4"/>
<sequence>MTSNASKKLIELFYDVVSPYSWFAFEVLCRYKNKWAIDLHLKPVFLGGIMQKAGNKPPVMVCTNKAIYLPKDVERMSEYMKVDFKLPSDIFGVMFDKGTLKAQRFITAVDMIDSSFTENVSRILWTRIHRNDEDITEPENFVMVGKQAGMKPEILKKAISQITDDAVKKRLADYTEDALEKGAFGVPTIVAHVNGKQEMIFGCDRFPILAKILGEKWDGPIPQILQNKL</sequence>
<evidence type="ECO:0000256" key="3">
    <source>
        <dbReference type="ARBA" id="ARBA00047960"/>
    </source>
</evidence>
<gene>
    <name evidence="7" type="ORF">SPHA_18268</name>
</gene>
<dbReference type="FunFam" id="3.40.30.10:FF:000096">
    <property type="entry name" value="Glutathione S-transferase kappa"/>
    <property type="match status" value="1"/>
</dbReference>
<protein>
    <recommendedName>
        <fullName evidence="4">Glutathione S-transferase kappa</fullName>
        <ecNumber evidence="4">2.5.1.18</ecNumber>
    </recommendedName>
</protein>
<evidence type="ECO:0000259" key="6">
    <source>
        <dbReference type="Pfam" id="PF01323"/>
    </source>
</evidence>
<keyword evidence="2 4" id="KW-0808">Transferase</keyword>
<keyword evidence="8" id="KW-1185">Reference proteome</keyword>
<dbReference type="GO" id="GO:0006749">
    <property type="term" value="P:glutathione metabolic process"/>
    <property type="evidence" value="ECO:0007669"/>
    <property type="project" value="TreeGrafter"/>
</dbReference>
<reference evidence="7" key="1">
    <citation type="submission" date="2021-01" db="EMBL/GenBank/DDBJ databases">
        <authorList>
            <person name="Li R."/>
            <person name="Bekaert M."/>
        </authorList>
    </citation>
    <scope>NUCLEOTIDE SEQUENCE</scope>
    <source>
        <strain evidence="7">Farmed</strain>
    </source>
</reference>